<dbReference type="InterPro" id="IPR024459">
    <property type="entry name" value="Acb1-like_N"/>
</dbReference>
<evidence type="ECO:0000259" key="2">
    <source>
        <dbReference type="Pfam" id="PF06381"/>
    </source>
</evidence>
<evidence type="ECO:0000256" key="1">
    <source>
        <dbReference type="SAM" id="MobiDB-lite"/>
    </source>
</evidence>
<dbReference type="AlphaFoldDB" id="A0A9X9BZ82"/>
<evidence type="ECO:0000313" key="3">
    <source>
        <dbReference type="EMBL" id="TXE22188.1"/>
    </source>
</evidence>
<dbReference type="NCBIfam" id="TIGR01555">
    <property type="entry name" value="phge_rel_HI1409"/>
    <property type="match status" value="1"/>
</dbReference>
<dbReference type="InterPro" id="IPR006445">
    <property type="entry name" value="Phage-assoc_HI1409"/>
</dbReference>
<evidence type="ECO:0000313" key="4">
    <source>
        <dbReference type="Proteomes" id="UP000321307"/>
    </source>
</evidence>
<dbReference type="Proteomes" id="UP000321307">
    <property type="component" value="Unassembled WGS sequence"/>
</dbReference>
<gene>
    <name evidence="3" type="ORF">FOT63_25750</name>
</gene>
<organism evidence="3 4">
    <name type="scientific">Serratia ureilytica</name>
    <dbReference type="NCBI Taxonomy" id="300181"/>
    <lineage>
        <taxon>Bacteria</taxon>
        <taxon>Pseudomonadati</taxon>
        <taxon>Pseudomonadota</taxon>
        <taxon>Gammaproteobacteria</taxon>
        <taxon>Enterobacterales</taxon>
        <taxon>Yersiniaceae</taxon>
        <taxon>Serratia</taxon>
    </lineage>
</organism>
<reference evidence="3 4" key="1">
    <citation type="submission" date="2019-07" db="EMBL/GenBank/DDBJ databases">
        <title>Serratia strains were isolated from fresh produce.</title>
        <authorList>
            <person name="Cho G.-S."/>
            <person name="Stein M."/>
            <person name="Lee W."/>
            <person name="Suh S.H."/>
            <person name="Franz C.M.A.P."/>
        </authorList>
    </citation>
    <scope>NUCLEOTIDE SEQUENCE [LARGE SCALE GENOMIC DNA]</scope>
    <source>
        <strain evidence="3 4">S17</strain>
    </source>
</reference>
<dbReference type="RefSeq" id="WP_147839305.1">
    <property type="nucleotide sequence ID" value="NZ_VOUP01000056.1"/>
</dbReference>
<dbReference type="EMBL" id="VOUP01000056">
    <property type="protein sequence ID" value="TXE22188.1"/>
    <property type="molecule type" value="Genomic_DNA"/>
</dbReference>
<protein>
    <submittedName>
        <fullName evidence="3">DUF1073 domain-containing protein</fullName>
    </submittedName>
</protein>
<accession>A0A9X9BZ82</accession>
<comment type="caution">
    <text evidence="3">The sequence shown here is derived from an EMBL/GenBank/DDBJ whole genome shotgun (WGS) entry which is preliminary data.</text>
</comment>
<feature type="compositionally biased region" description="Basic and acidic residues" evidence="1">
    <location>
        <begin position="469"/>
        <end position="480"/>
    </location>
</feature>
<proteinExistence type="predicted"/>
<sequence>MSRKNRRRGSKQAVRTIDGYSNQQARLGTNTDNLQSGGTYIANYTSRNRNLLEMAYRSSFLVGAAVDAIADDMTRKGISIVSRMKPGERGQIDNLWDEAGIWDELNNGLKWSRLYGGAIVVVMIDGQDMSTELDITTIGKGQFKGLLSLDRWSLTPSYNEPVTDYGPDFGKPTFYKVGASSQGIPAWNIHYSRIIRLEGDPLPLRQSQIENGWGMSVVERIFERIEAFDTATAGVTQLIHKAHLRTYGIEGYRNALAKGGDLEMAVNKHLDDIRRRQTIEGMTVMDLKDRFETHSYSFAGISDVLCRFAEQVSGATSIPLVRLFGQSPGGFSTGDTDLENYYSRINTQQERRLRRPVRWLLDISHRSLFGAGLPDDFTFTFNKLWEISDTDRSTLASNVATAVATLVDRDILPRHAAMTDVRNLSELTGIGGSITDEDIDNEKKQWQEDELETRPPPAIGTQLPQKPAVDSKPDRGDRRWNLRWLTGKR</sequence>
<feature type="region of interest" description="Disordered" evidence="1">
    <location>
        <begin position="433"/>
        <end position="489"/>
    </location>
</feature>
<name>A0A9X9BZ82_9GAMM</name>
<dbReference type="Pfam" id="PF06381">
    <property type="entry name" value="Phage_portal_3"/>
    <property type="match status" value="1"/>
</dbReference>
<feature type="domain" description="Anti-CBASS protein Acb1-like N-terminal" evidence="2">
    <location>
        <begin position="53"/>
        <end position="404"/>
    </location>
</feature>